<dbReference type="EMBL" id="JAHUTJ010003558">
    <property type="protein sequence ID" value="MED6265654.1"/>
    <property type="molecule type" value="Genomic_DNA"/>
</dbReference>
<evidence type="ECO:0000313" key="1">
    <source>
        <dbReference type="EMBL" id="MED6265654.1"/>
    </source>
</evidence>
<proteinExistence type="predicted"/>
<name>A0ABU7CSI1_9TELE</name>
<dbReference type="Proteomes" id="UP001352852">
    <property type="component" value="Unassembled WGS sequence"/>
</dbReference>
<sequence length="66" mass="7341">MGPAEWSKAQSEERGSNFLCCCTLLSTSTIVVKTYSSLTWLRAYLLEIPILSADPVLIPEQTYVSE</sequence>
<organism evidence="1 2">
    <name type="scientific">Characodon lateralis</name>
    <dbReference type="NCBI Taxonomy" id="208331"/>
    <lineage>
        <taxon>Eukaryota</taxon>
        <taxon>Metazoa</taxon>
        <taxon>Chordata</taxon>
        <taxon>Craniata</taxon>
        <taxon>Vertebrata</taxon>
        <taxon>Euteleostomi</taxon>
        <taxon>Actinopterygii</taxon>
        <taxon>Neopterygii</taxon>
        <taxon>Teleostei</taxon>
        <taxon>Neoteleostei</taxon>
        <taxon>Acanthomorphata</taxon>
        <taxon>Ovalentaria</taxon>
        <taxon>Atherinomorphae</taxon>
        <taxon>Cyprinodontiformes</taxon>
        <taxon>Goodeidae</taxon>
        <taxon>Characodon</taxon>
    </lineage>
</organism>
<accession>A0ABU7CSI1</accession>
<gene>
    <name evidence="1" type="ORF">CHARACLAT_027745</name>
</gene>
<protein>
    <submittedName>
        <fullName evidence="1">Uncharacterized protein</fullName>
    </submittedName>
</protein>
<keyword evidence="2" id="KW-1185">Reference proteome</keyword>
<evidence type="ECO:0000313" key="2">
    <source>
        <dbReference type="Proteomes" id="UP001352852"/>
    </source>
</evidence>
<reference evidence="1 2" key="1">
    <citation type="submission" date="2021-06" db="EMBL/GenBank/DDBJ databases">
        <authorList>
            <person name="Palmer J.M."/>
        </authorList>
    </citation>
    <scope>NUCLEOTIDE SEQUENCE [LARGE SCALE GENOMIC DNA]</scope>
    <source>
        <strain evidence="1 2">CL_MEX2019</strain>
        <tissue evidence="1">Muscle</tissue>
    </source>
</reference>
<comment type="caution">
    <text evidence="1">The sequence shown here is derived from an EMBL/GenBank/DDBJ whole genome shotgun (WGS) entry which is preliminary data.</text>
</comment>